<accession>A0ABW3GBG7</accession>
<sequence>MSPRTPPDRTLDLTVSTLVAMPGAGSDGHYARRAFGPLADALGVPLVAVDPGPAGIVATCLEALDAAARSGPVIAAGVSIGGCVAVHWGARAGTDCAAVVAAAPPWAAGGSAASPAPAAAAALTTVALLEDEGLDAALAALRAGAPPWLADELTRSWTALGPHLTAHLREAATTVIPSSEDLARLAAPTALIAIADDPVHPAAVAQEWARQVHTGSMGTISFEEWAADPGTISRTALDVLVGLTTASGRAENRRGQRP</sequence>
<keyword evidence="1" id="KW-0378">Hydrolase</keyword>
<dbReference type="SUPFAM" id="SSF53474">
    <property type="entry name" value="alpha/beta-Hydrolases"/>
    <property type="match status" value="1"/>
</dbReference>
<dbReference type="GO" id="GO:0016787">
    <property type="term" value="F:hydrolase activity"/>
    <property type="evidence" value="ECO:0007669"/>
    <property type="project" value="UniProtKB-KW"/>
</dbReference>
<protein>
    <submittedName>
        <fullName evidence="1">Alpha/beta hydrolase</fullName>
    </submittedName>
</protein>
<dbReference type="RefSeq" id="WP_253648284.1">
    <property type="nucleotide sequence ID" value="NZ_BAAAMO010000001.1"/>
</dbReference>
<reference evidence="2" key="1">
    <citation type="journal article" date="2019" name="Int. J. Syst. Evol. Microbiol.">
        <title>The Global Catalogue of Microorganisms (GCM) 10K type strain sequencing project: providing services to taxonomists for standard genome sequencing and annotation.</title>
        <authorList>
            <consortium name="The Broad Institute Genomics Platform"/>
            <consortium name="The Broad Institute Genome Sequencing Center for Infectious Disease"/>
            <person name="Wu L."/>
            <person name="Ma J."/>
        </authorList>
    </citation>
    <scope>NUCLEOTIDE SEQUENCE [LARGE SCALE GENOMIC DNA]</scope>
    <source>
        <strain evidence="2">CCUG 50873</strain>
    </source>
</reference>
<dbReference type="Gene3D" id="3.40.50.1820">
    <property type="entry name" value="alpha/beta hydrolase"/>
    <property type="match status" value="1"/>
</dbReference>
<organism evidence="1 2">
    <name type="scientific">Williamsia deligens</name>
    <dbReference type="NCBI Taxonomy" id="321325"/>
    <lineage>
        <taxon>Bacteria</taxon>
        <taxon>Bacillati</taxon>
        <taxon>Actinomycetota</taxon>
        <taxon>Actinomycetes</taxon>
        <taxon>Mycobacteriales</taxon>
        <taxon>Nocardiaceae</taxon>
        <taxon>Williamsia</taxon>
    </lineage>
</organism>
<name>A0ABW3GBG7_9NOCA</name>
<dbReference type="Proteomes" id="UP001597068">
    <property type="component" value="Unassembled WGS sequence"/>
</dbReference>
<evidence type="ECO:0000313" key="2">
    <source>
        <dbReference type="Proteomes" id="UP001597068"/>
    </source>
</evidence>
<keyword evidence="2" id="KW-1185">Reference proteome</keyword>
<gene>
    <name evidence="1" type="ORF">ACFQ04_18940</name>
</gene>
<comment type="caution">
    <text evidence="1">The sequence shown here is derived from an EMBL/GenBank/DDBJ whole genome shotgun (WGS) entry which is preliminary data.</text>
</comment>
<dbReference type="InterPro" id="IPR029058">
    <property type="entry name" value="AB_hydrolase_fold"/>
</dbReference>
<proteinExistence type="predicted"/>
<dbReference type="EMBL" id="JBHTIL010000006">
    <property type="protein sequence ID" value="MFD0927820.1"/>
    <property type="molecule type" value="Genomic_DNA"/>
</dbReference>
<evidence type="ECO:0000313" key="1">
    <source>
        <dbReference type="EMBL" id="MFD0927820.1"/>
    </source>
</evidence>